<reference evidence="1 2" key="1">
    <citation type="journal article" date="2022" name="Hortic Res">
        <title>A haplotype resolved chromosomal level avocado genome allows analysis of novel avocado genes.</title>
        <authorList>
            <person name="Nath O."/>
            <person name="Fletcher S.J."/>
            <person name="Hayward A."/>
            <person name="Shaw L.M."/>
            <person name="Masouleh A.K."/>
            <person name="Furtado A."/>
            <person name="Henry R.J."/>
            <person name="Mitter N."/>
        </authorList>
    </citation>
    <scope>NUCLEOTIDE SEQUENCE [LARGE SCALE GENOMIC DNA]</scope>
    <source>
        <strain evidence="2">cv. Hass</strain>
    </source>
</reference>
<protein>
    <submittedName>
        <fullName evidence="1">Uncharacterized protein</fullName>
    </submittedName>
</protein>
<comment type="caution">
    <text evidence="1">The sequence shown here is derived from an EMBL/GenBank/DDBJ whole genome shotgun (WGS) entry which is preliminary data.</text>
</comment>
<keyword evidence="2" id="KW-1185">Reference proteome</keyword>
<gene>
    <name evidence="1" type="ORF">MRB53_024908</name>
</gene>
<proteinExistence type="predicted"/>
<sequence>MVLEDFFTLTEMKDGLTALARVDELVTVMQTSDGIMKDTGDIARQWSTVATILAATGNKDCLKHFIQSDGLQFLNQWLQVAQKCEVNTSDSSVDESISGLLGALEKLPIDEERLNTCGIRETIKPLLTHKSLNVQEIARRLFDSWHQIEDTNSFSQDVIKGGTCCDGNEDEAKLSDDMKVIAEDRCAKSPMHDAFPIKEAVEGSLSEHSEATRKDDDSQSEIIKDVKITTSNQDASPTSSKQEDVNGHQGGVNSSSCSPISNTRRESSGITEHSSLCPVEATTSVGTCSSLVPGDQNLGDKTHFSVCLVEVTTSVGTCSSLVPGDQNLGDKTHSVLCPVEVTTSVGTCSSLVPGDQNLGDKSSDVSLLKDGNVDDRSSDDNNGMMIEMAMKESSKHSKKEMCSTHSKFDQLDDLSACPANAQSSMIEPDESCDMDVESLSCVRKTASAGLVDAHGVMEAQIESGTVDCGMPKYSRSTAEAISDVQEGKCHADFLQDLADSGCISRQSEGPKASCHRKEAFRAVGNIIERVSKPDSYARKGDTSLIAFLKPAMDTKELGEVDGTGSDVELDYGLDDALEVARRVAKEVEREVVDYRGPFCSSSSGGKLSKGEIMQPNSPDSVGCKHDESMVEKINEDGISVEQDPSDGGLSPKRKRLRTSNESDSEPDCQTRELELPKTAAVTQETNDSNHKNMCDFDLNEDVNTEDIECSVTVNQPIFVTAPIPVVAALKGAPVSRTTPLHFGGELGWRGSATTSAFRRASPRRTPDWEKTSLIEESSNSSKQRQNLFEIDLNVAVGDGDALNLASSPKHVPESSGLHSADSSVEVSSTKAERLKLDLNRVGDSEDACILYSSDWKVKGQLFNHQNGKRVQSPASSSSSRRTPMRDFDLNDNPAFFDACVSHDHRVNNDKAQYQNTKAYGRFKPDDPVVSIMGPKIDVNRKEFVNRDPSFLMNGLHVESSAAASLVRAGATSQSPLIFPPTQHPTYGYNGLMMRPPMSLHPQFYCAPGNIPYMVDSRVYAVTPHMMGSSSAAASSFARPFLMSPTDAPLGSSGAGFLPSGLDLNSVATSVAAEGNEMGTFRQLFVQGPGSLMEEQMKSAGAGTAVKRKEPEYAWEMNPFGYKHEPLRR</sequence>
<name>A0ACC2LE28_PERAE</name>
<evidence type="ECO:0000313" key="1">
    <source>
        <dbReference type="EMBL" id="KAJ8631585.1"/>
    </source>
</evidence>
<dbReference type="EMBL" id="CM056815">
    <property type="protein sequence ID" value="KAJ8631585.1"/>
    <property type="molecule type" value="Genomic_DNA"/>
</dbReference>
<dbReference type="Proteomes" id="UP001234297">
    <property type="component" value="Chromosome 7"/>
</dbReference>
<evidence type="ECO:0000313" key="2">
    <source>
        <dbReference type="Proteomes" id="UP001234297"/>
    </source>
</evidence>
<accession>A0ACC2LE28</accession>
<organism evidence="1 2">
    <name type="scientific">Persea americana</name>
    <name type="common">Avocado</name>
    <dbReference type="NCBI Taxonomy" id="3435"/>
    <lineage>
        <taxon>Eukaryota</taxon>
        <taxon>Viridiplantae</taxon>
        <taxon>Streptophyta</taxon>
        <taxon>Embryophyta</taxon>
        <taxon>Tracheophyta</taxon>
        <taxon>Spermatophyta</taxon>
        <taxon>Magnoliopsida</taxon>
        <taxon>Magnoliidae</taxon>
        <taxon>Laurales</taxon>
        <taxon>Lauraceae</taxon>
        <taxon>Persea</taxon>
    </lineage>
</organism>